<evidence type="ECO:0000256" key="5">
    <source>
        <dbReference type="ARBA" id="ARBA00023136"/>
    </source>
</evidence>
<evidence type="ECO:0000256" key="1">
    <source>
        <dbReference type="ARBA" id="ARBA00022475"/>
    </source>
</evidence>
<evidence type="ECO:0000256" key="7">
    <source>
        <dbReference type="HAMAP-Rule" id="MF_00631"/>
    </source>
</evidence>
<evidence type="ECO:0000256" key="3">
    <source>
        <dbReference type="ARBA" id="ARBA00022692"/>
    </source>
</evidence>
<keyword evidence="1 7" id="KW-1003">Cell membrane</keyword>
<evidence type="ECO:0000313" key="10">
    <source>
        <dbReference type="Proteomes" id="UP000602087"/>
    </source>
</evidence>
<feature type="compositionally biased region" description="Basic and acidic residues" evidence="8">
    <location>
        <begin position="11"/>
        <end position="22"/>
    </location>
</feature>
<protein>
    <recommendedName>
        <fullName evidence="7">Cell division protein CrgA</fullName>
    </recommendedName>
</protein>
<dbReference type="GO" id="GO:0051301">
    <property type="term" value="P:cell division"/>
    <property type="evidence" value="ECO:0007669"/>
    <property type="project" value="UniProtKB-UniRule"/>
</dbReference>
<feature type="transmembrane region" description="Helical" evidence="7">
    <location>
        <begin position="67"/>
        <end position="86"/>
    </location>
</feature>
<dbReference type="Pfam" id="PF06781">
    <property type="entry name" value="CrgA"/>
    <property type="match status" value="1"/>
</dbReference>
<sequence length="90" mass="9818">MPESKPRKKSSKDSGTAEERAPRAQAQPGVNPRWLVPTMLTLFVAGTLWVVIFYLTSGGARLPIPPIGQWNIAVGFALILAGFGLATRWR</sequence>
<keyword evidence="10" id="KW-1185">Reference proteome</keyword>
<feature type="transmembrane region" description="Helical" evidence="7">
    <location>
        <begin position="34"/>
        <end position="55"/>
    </location>
</feature>
<evidence type="ECO:0000313" key="9">
    <source>
        <dbReference type="EMBL" id="MBI9113847.1"/>
    </source>
</evidence>
<gene>
    <name evidence="7" type="primary">crgA</name>
    <name evidence="9" type="ORF">JAV76_02315</name>
</gene>
<dbReference type="AlphaFoldDB" id="A0A934M649"/>
<comment type="function">
    <text evidence="7">Involved in cell division.</text>
</comment>
<dbReference type="RefSeq" id="WP_198732389.1">
    <property type="nucleotide sequence ID" value="NZ_JAEINH010000001.1"/>
</dbReference>
<keyword evidence="4 7" id="KW-1133">Transmembrane helix</keyword>
<dbReference type="HAMAP" id="MF_00631">
    <property type="entry name" value="CrgA"/>
    <property type="match status" value="1"/>
</dbReference>
<dbReference type="Proteomes" id="UP000602087">
    <property type="component" value="Unassembled WGS sequence"/>
</dbReference>
<accession>A0A934M649</accession>
<proteinExistence type="inferred from homology"/>
<evidence type="ECO:0000256" key="4">
    <source>
        <dbReference type="ARBA" id="ARBA00022989"/>
    </source>
</evidence>
<evidence type="ECO:0000256" key="8">
    <source>
        <dbReference type="SAM" id="MobiDB-lite"/>
    </source>
</evidence>
<keyword evidence="6 7" id="KW-0131">Cell cycle</keyword>
<evidence type="ECO:0000256" key="6">
    <source>
        <dbReference type="ARBA" id="ARBA00023306"/>
    </source>
</evidence>
<keyword evidence="2 7" id="KW-0132">Cell division</keyword>
<dbReference type="GO" id="GO:0005886">
    <property type="term" value="C:plasma membrane"/>
    <property type="evidence" value="ECO:0007669"/>
    <property type="project" value="UniProtKB-SubCell"/>
</dbReference>
<feature type="region of interest" description="Disordered" evidence="8">
    <location>
        <begin position="1"/>
        <end position="29"/>
    </location>
</feature>
<comment type="similarity">
    <text evidence="7">Belongs to the CrgA family.</text>
</comment>
<comment type="caution">
    <text evidence="9">The sequence shown here is derived from an EMBL/GenBank/DDBJ whole genome shotgun (WGS) entry which is preliminary data.</text>
</comment>
<evidence type="ECO:0000256" key="2">
    <source>
        <dbReference type="ARBA" id="ARBA00022618"/>
    </source>
</evidence>
<feature type="compositionally biased region" description="Basic residues" evidence="8">
    <location>
        <begin position="1"/>
        <end position="10"/>
    </location>
</feature>
<name>A0A934M649_9MICO</name>
<dbReference type="InterPro" id="IPR009619">
    <property type="entry name" value="CrgA"/>
</dbReference>
<reference evidence="9" key="1">
    <citation type="submission" date="2020-12" db="EMBL/GenBank/DDBJ databases">
        <title>Sanguibacter suaedae sp. nov., isolated from Suaeda aralocaspica.</title>
        <authorList>
            <person name="Ma Q."/>
        </authorList>
    </citation>
    <scope>NUCLEOTIDE SEQUENCE</scope>
    <source>
        <strain evidence="9">YZGR15</strain>
    </source>
</reference>
<dbReference type="EMBL" id="JAEINH010000001">
    <property type="protein sequence ID" value="MBI9113847.1"/>
    <property type="molecule type" value="Genomic_DNA"/>
</dbReference>
<keyword evidence="5 7" id="KW-0472">Membrane</keyword>
<keyword evidence="3 7" id="KW-0812">Transmembrane</keyword>
<comment type="subcellular location">
    <subcellularLocation>
        <location evidence="7">Cell membrane</location>
        <topology evidence="7">Multi-pass membrane protein</topology>
    </subcellularLocation>
</comment>
<organism evidence="9 10">
    <name type="scientific">Sanguibacter suaedae</name>
    <dbReference type="NCBI Taxonomy" id="2795737"/>
    <lineage>
        <taxon>Bacteria</taxon>
        <taxon>Bacillati</taxon>
        <taxon>Actinomycetota</taxon>
        <taxon>Actinomycetes</taxon>
        <taxon>Micrococcales</taxon>
        <taxon>Sanguibacteraceae</taxon>
        <taxon>Sanguibacter</taxon>
    </lineage>
</organism>